<evidence type="ECO:0000313" key="4">
    <source>
        <dbReference type="EMBL" id="OPA80342.1"/>
    </source>
</evidence>
<gene>
    <name evidence="4" type="ORF">BVG16_06310</name>
</gene>
<sequence length="418" mass="46083">MSKAKMTFRFDEPKRRSEPTSLISAEQEENIIVQEETTPANVIPVPAYTTDYGAWESSFDEETDRIEQLIRNSEPVSPPTRKSAIQVIDSVEDIVIDRDAEQHNPFVDMVEESQKPQFTSLPVGGYYRKSRNPSWVKVFASVTGAIVTGAVFGFVVLSLFQGDIQIPGLTSTSLKDDVRTSSTVQSPAADKGTETGPEAKPATAEQAFNAAINSDAKTYYMLQYGVFKDAAGVNAAEQELIAKGMAAFGDTTDQNRVYAGMANAREDALLFAQQLKAQGVELYVRELQIPEAKQLVYGGDAKTMEQFLSQSDKVVQLLLQMSVTQLEKEDSMAFTQAELVAMKDAHRQWTELESKASAGLPEEAKPAWNKMTQTMNTAIISLNEYGKKLSQTHLWGIQSAAMEFVMAEKGLLDSIRAE</sequence>
<dbReference type="SUPFAM" id="SSF110997">
    <property type="entry name" value="Sporulation related repeat"/>
    <property type="match status" value="1"/>
</dbReference>
<feature type="transmembrane region" description="Helical" evidence="2">
    <location>
        <begin position="138"/>
        <end position="160"/>
    </location>
</feature>
<evidence type="ECO:0000313" key="5">
    <source>
        <dbReference type="Proteomes" id="UP000190188"/>
    </source>
</evidence>
<dbReference type="RefSeq" id="WP_078497692.1">
    <property type="nucleotide sequence ID" value="NZ_MSZX01000002.1"/>
</dbReference>
<protein>
    <recommendedName>
        <fullName evidence="3">SPOR domain-containing protein</fullName>
    </recommendedName>
</protein>
<dbReference type="STRING" id="1324314.BVG16_06310"/>
<dbReference type="Pfam" id="PF05036">
    <property type="entry name" value="SPOR"/>
    <property type="match status" value="1"/>
</dbReference>
<accession>A0A1T2XKK0</accession>
<evidence type="ECO:0000259" key="3">
    <source>
        <dbReference type="Pfam" id="PF05036"/>
    </source>
</evidence>
<keyword evidence="2" id="KW-0812">Transmembrane</keyword>
<keyword evidence="5" id="KW-1185">Reference proteome</keyword>
<comment type="caution">
    <text evidence="4">The sequence shown here is derived from an EMBL/GenBank/DDBJ whole genome shotgun (WGS) entry which is preliminary data.</text>
</comment>
<dbReference type="InterPro" id="IPR007730">
    <property type="entry name" value="SPOR-like_dom"/>
</dbReference>
<dbReference type="InterPro" id="IPR036680">
    <property type="entry name" value="SPOR-like_sf"/>
</dbReference>
<dbReference type="OrthoDB" id="2680382at2"/>
<organism evidence="4 5">
    <name type="scientific">Paenibacillus selenitireducens</name>
    <dbReference type="NCBI Taxonomy" id="1324314"/>
    <lineage>
        <taxon>Bacteria</taxon>
        <taxon>Bacillati</taxon>
        <taxon>Bacillota</taxon>
        <taxon>Bacilli</taxon>
        <taxon>Bacillales</taxon>
        <taxon>Paenibacillaceae</taxon>
        <taxon>Paenibacillus</taxon>
    </lineage>
</organism>
<evidence type="ECO:0000256" key="1">
    <source>
        <dbReference type="SAM" id="MobiDB-lite"/>
    </source>
</evidence>
<reference evidence="4 5" key="1">
    <citation type="submission" date="2017-01" db="EMBL/GenBank/DDBJ databases">
        <title>Genome analysis of Paenibacillus selenitrireducens ES3-24.</title>
        <authorList>
            <person name="Xu D."/>
            <person name="Yao R."/>
            <person name="Zheng S."/>
        </authorList>
    </citation>
    <scope>NUCLEOTIDE SEQUENCE [LARGE SCALE GENOMIC DNA]</scope>
    <source>
        <strain evidence="4 5">ES3-24</strain>
    </source>
</reference>
<evidence type="ECO:0000256" key="2">
    <source>
        <dbReference type="SAM" id="Phobius"/>
    </source>
</evidence>
<feature type="region of interest" description="Disordered" evidence="1">
    <location>
        <begin position="174"/>
        <end position="201"/>
    </location>
</feature>
<keyword evidence="2" id="KW-1133">Transmembrane helix</keyword>
<proteinExistence type="predicted"/>
<keyword evidence="2" id="KW-0472">Membrane</keyword>
<dbReference type="EMBL" id="MSZX01000002">
    <property type="protein sequence ID" value="OPA80342.1"/>
    <property type="molecule type" value="Genomic_DNA"/>
</dbReference>
<name>A0A1T2XKK0_9BACL</name>
<dbReference type="AlphaFoldDB" id="A0A1T2XKK0"/>
<dbReference type="Proteomes" id="UP000190188">
    <property type="component" value="Unassembled WGS sequence"/>
</dbReference>
<feature type="domain" description="SPOR" evidence="3">
    <location>
        <begin position="217"/>
        <end position="284"/>
    </location>
</feature>
<dbReference type="GO" id="GO:0042834">
    <property type="term" value="F:peptidoglycan binding"/>
    <property type="evidence" value="ECO:0007669"/>
    <property type="project" value="InterPro"/>
</dbReference>
<feature type="region of interest" description="Disordered" evidence="1">
    <location>
        <begin position="1"/>
        <end position="20"/>
    </location>
</feature>
<feature type="compositionally biased region" description="Basic and acidic residues" evidence="1">
    <location>
        <begin position="8"/>
        <end position="18"/>
    </location>
</feature>